<evidence type="ECO:0000256" key="3">
    <source>
        <dbReference type="ARBA" id="ARBA00022737"/>
    </source>
</evidence>
<keyword evidence="4 7" id="KW-0863">Zinc-finger</keyword>
<keyword evidence="2" id="KW-0479">Metal-binding</keyword>
<keyword evidence="5" id="KW-0862">Zinc</keyword>
<dbReference type="RefSeq" id="XP_003032261.1">
    <property type="nucleotide sequence ID" value="XM_003032215.1"/>
</dbReference>
<dbReference type="Proteomes" id="UP000007431">
    <property type="component" value="Unassembled WGS sequence"/>
</dbReference>
<evidence type="ECO:0000256" key="5">
    <source>
        <dbReference type="ARBA" id="ARBA00022833"/>
    </source>
</evidence>
<dbReference type="PROSITE" id="PS00028">
    <property type="entry name" value="ZINC_FINGER_C2H2_1"/>
    <property type="match status" value="1"/>
</dbReference>
<sequence length="327" mass="35010">MPGPLRVLPTNFSSVRSLILIPDDPFVDPTTAFPDFDNTSTNPNSVFANLVAHPQLSQETRSFTPAQLPFAYTQVYAGTGSYGPEQSSMSTIGHGLQQPVPDVSMANPGRGRQMASTYPSNRAVHGQEGRFSPYPTVGTSSRHRSTPAVPQMSGGSDEALFASMDMSQQNDPAWNAFGLSFASSSSLDSFGSTPLDFSLAPSTGAPYPSSLDPASVPASMTSDPFLPGASYPTSLDTPYPASTSAAPFPISRPHIATDAMRRLSRERRTRPAEYGCNVCGATFTAKHNLRNHLRSHEGRRDFVCAVCQATFINPGVRDRHQSKCTGA</sequence>
<evidence type="ECO:0000256" key="2">
    <source>
        <dbReference type="ARBA" id="ARBA00022723"/>
    </source>
</evidence>
<evidence type="ECO:0000256" key="4">
    <source>
        <dbReference type="ARBA" id="ARBA00022771"/>
    </source>
</evidence>
<dbReference type="GO" id="GO:0000981">
    <property type="term" value="F:DNA-binding transcription factor activity, RNA polymerase II-specific"/>
    <property type="evidence" value="ECO:0007669"/>
    <property type="project" value="TreeGrafter"/>
</dbReference>
<dbReference type="GO" id="GO:0008270">
    <property type="term" value="F:zinc ion binding"/>
    <property type="evidence" value="ECO:0007669"/>
    <property type="project" value="UniProtKB-KW"/>
</dbReference>
<comment type="subcellular location">
    <subcellularLocation>
        <location evidence="1">Nucleus</location>
    </subcellularLocation>
</comment>
<keyword evidence="3" id="KW-0677">Repeat</keyword>
<evidence type="ECO:0000256" key="7">
    <source>
        <dbReference type="PROSITE-ProRule" id="PRU00042"/>
    </source>
</evidence>
<evidence type="ECO:0000313" key="10">
    <source>
        <dbReference type="EMBL" id="EFI97358.1"/>
    </source>
</evidence>
<dbReference type="OMA" id="SHETRDC"/>
<gene>
    <name evidence="10" type="ORF">SCHCODRAFT_109127</name>
</gene>
<protein>
    <recommendedName>
        <fullName evidence="9">C2H2-type domain-containing protein</fullName>
    </recommendedName>
</protein>
<reference evidence="10 11" key="1">
    <citation type="journal article" date="2010" name="Nat. Biotechnol.">
        <title>Genome sequence of the model mushroom Schizophyllum commune.</title>
        <authorList>
            <person name="Ohm R.A."/>
            <person name="de Jong J.F."/>
            <person name="Lugones L.G."/>
            <person name="Aerts A."/>
            <person name="Kothe E."/>
            <person name="Stajich J.E."/>
            <person name="de Vries R.P."/>
            <person name="Record E."/>
            <person name="Levasseur A."/>
            <person name="Baker S.E."/>
            <person name="Bartholomew K.A."/>
            <person name="Coutinho P.M."/>
            <person name="Erdmann S."/>
            <person name="Fowler T.J."/>
            <person name="Gathman A.C."/>
            <person name="Lombard V."/>
            <person name="Henrissat B."/>
            <person name="Knabe N."/>
            <person name="Kuees U."/>
            <person name="Lilly W.W."/>
            <person name="Lindquist E."/>
            <person name="Lucas S."/>
            <person name="Magnuson J.K."/>
            <person name="Piumi F."/>
            <person name="Raudaskoski M."/>
            <person name="Salamov A."/>
            <person name="Schmutz J."/>
            <person name="Schwarze F.W.M.R."/>
            <person name="vanKuyk P.A."/>
            <person name="Horton J.S."/>
            <person name="Grigoriev I.V."/>
            <person name="Woesten H.A.B."/>
        </authorList>
    </citation>
    <scope>NUCLEOTIDE SEQUENCE [LARGE SCALE GENOMIC DNA]</scope>
    <source>
        <strain evidence="11">H4-8 / FGSC 9210</strain>
    </source>
</reference>
<dbReference type="SUPFAM" id="SSF57667">
    <property type="entry name" value="beta-beta-alpha zinc fingers"/>
    <property type="match status" value="1"/>
</dbReference>
<evidence type="ECO:0000313" key="11">
    <source>
        <dbReference type="Proteomes" id="UP000007431"/>
    </source>
</evidence>
<dbReference type="VEuPathDB" id="FungiDB:SCHCODRAFT_02502894"/>
<evidence type="ECO:0000256" key="6">
    <source>
        <dbReference type="ARBA" id="ARBA00023242"/>
    </source>
</evidence>
<feature type="region of interest" description="Disordered" evidence="8">
    <location>
        <begin position="110"/>
        <end position="154"/>
    </location>
</feature>
<dbReference type="Gene3D" id="3.30.160.60">
    <property type="entry name" value="Classic Zinc Finger"/>
    <property type="match status" value="1"/>
</dbReference>
<dbReference type="GeneID" id="9589907"/>
<dbReference type="Pfam" id="PF00096">
    <property type="entry name" value="zf-C2H2"/>
    <property type="match status" value="1"/>
</dbReference>
<evidence type="ECO:0000256" key="1">
    <source>
        <dbReference type="ARBA" id="ARBA00004123"/>
    </source>
</evidence>
<dbReference type="PANTHER" id="PTHR24394:SF29">
    <property type="entry name" value="MYONEURIN"/>
    <property type="match status" value="1"/>
</dbReference>
<dbReference type="InterPro" id="IPR013087">
    <property type="entry name" value="Znf_C2H2_type"/>
</dbReference>
<dbReference type="PROSITE" id="PS50157">
    <property type="entry name" value="ZINC_FINGER_C2H2_2"/>
    <property type="match status" value="1"/>
</dbReference>
<dbReference type="EMBL" id="GL377306">
    <property type="protein sequence ID" value="EFI97358.1"/>
    <property type="molecule type" value="Genomic_DNA"/>
</dbReference>
<dbReference type="FunFam" id="3.30.160.60:FF:000145">
    <property type="entry name" value="Zinc finger protein 574"/>
    <property type="match status" value="1"/>
</dbReference>
<feature type="non-terminal residue" evidence="10">
    <location>
        <position position="327"/>
    </location>
</feature>
<keyword evidence="11" id="KW-1185">Reference proteome</keyword>
<organism evidence="11">
    <name type="scientific">Schizophyllum commune (strain H4-8 / FGSC 9210)</name>
    <name type="common">Split gill fungus</name>
    <dbReference type="NCBI Taxonomy" id="578458"/>
    <lineage>
        <taxon>Eukaryota</taxon>
        <taxon>Fungi</taxon>
        <taxon>Dikarya</taxon>
        <taxon>Basidiomycota</taxon>
        <taxon>Agaricomycotina</taxon>
        <taxon>Agaricomycetes</taxon>
        <taxon>Agaricomycetidae</taxon>
        <taxon>Agaricales</taxon>
        <taxon>Schizophyllaceae</taxon>
        <taxon>Schizophyllum</taxon>
    </lineage>
</organism>
<evidence type="ECO:0000256" key="8">
    <source>
        <dbReference type="SAM" id="MobiDB-lite"/>
    </source>
</evidence>
<name>D8Q576_SCHCM</name>
<dbReference type="SMART" id="SM00355">
    <property type="entry name" value="ZnF_C2H2"/>
    <property type="match status" value="2"/>
</dbReference>
<dbReference type="AlphaFoldDB" id="D8Q576"/>
<dbReference type="InParanoid" id="D8Q576"/>
<dbReference type="eggNOG" id="KOG1721">
    <property type="taxonomic scope" value="Eukaryota"/>
</dbReference>
<proteinExistence type="predicted"/>
<dbReference type="GO" id="GO:0005634">
    <property type="term" value="C:nucleus"/>
    <property type="evidence" value="ECO:0007669"/>
    <property type="project" value="UniProtKB-SubCell"/>
</dbReference>
<dbReference type="PANTHER" id="PTHR24394">
    <property type="entry name" value="ZINC FINGER PROTEIN"/>
    <property type="match status" value="1"/>
</dbReference>
<feature type="domain" description="C2H2-type" evidence="9">
    <location>
        <begin position="274"/>
        <end position="301"/>
    </location>
</feature>
<dbReference type="OrthoDB" id="3437960at2759"/>
<accession>D8Q576</accession>
<dbReference type="InterPro" id="IPR036236">
    <property type="entry name" value="Znf_C2H2_sf"/>
</dbReference>
<dbReference type="HOGENOM" id="CLU_850351_0_0_1"/>
<evidence type="ECO:0000259" key="9">
    <source>
        <dbReference type="PROSITE" id="PS50157"/>
    </source>
</evidence>
<keyword evidence="6" id="KW-0539">Nucleus</keyword>
<dbReference type="KEGG" id="scm:SCHCO_02502894"/>